<reference evidence="3 4" key="1">
    <citation type="submission" date="2020-09" db="EMBL/GenBank/DDBJ databases">
        <authorList>
            <person name="Tanuku N.R.S."/>
        </authorList>
    </citation>
    <scope>NUCLEOTIDE SEQUENCE [LARGE SCALE GENOMIC DNA]</scope>
    <source>
        <strain evidence="3 4">AK62</strain>
    </source>
</reference>
<accession>A0ABS3ZAF2</accession>
<evidence type="ECO:0000256" key="1">
    <source>
        <dbReference type="SAM" id="MobiDB-lite"/>
    </source>
</evidence>
<name>A0ABS3ZAF2_9GAMM</name>
<feature type="compositionally biased region" description="Basic and acidic residues" evidence="1">
    <location>
        <begin position="346"/>
        <end position="360"/>
    </location>
</feature>
<keyword evidence="4" id="KW-1185">Reference proteome</keyword>
<dbReference type="EMBL" id="JACVEW010000010">
    <property type="protein sequence ID" value="MBP0048670.1"/>
    <property type="molecule type" value="Genomic_DNA"/>
</dbReference>
<dbReference type="RefSeq" id="WP_209287285.1">
    <property type="nucleotide sequence ID" value="NZ_JACVEW010000010.1"/>
</dbReference>
<feature type="region of interest" description="Disordered" evidence="1">
    <location>
        <begin position="335"/>
        <end position="366"/>
    </location>
</feature>
<dbReference type="GO" id="GO:0003677">
    <property type="term" value="F:DNA binding"/>
    <property type="evidence" value="ECO:0007669"/>
    <property type="project" value="UniProtKB-KW"/>
</dbReference>
<comment type="caution">
    <text evidence="3">The sequence shown here is derived from an EMBL/GenBank/DDBJ whole genome shotgun (WGS) entry which is preliminary data.</text>
</comment>
<evidence type="ECO:0000313" key="4">
    <source>
        <dbReference type="Proteomes" id="UP000810171"/>
    </source>
</evidence>
<organism evidence="3 4">
    <name type="scientific">Marinobacterium alkalitolerans</name>
    <dbReference type="NCBI Taxonomy" id="1542925"/>
    <lineage>
        <taxon>Bacteria</taxon>
        <taxon>Pseudomonadati</taxon>
        <taxon>Pseudomonadota</taxon>
        <taxon>Gammaproteobacteria</taxon>
        <taxon>Oceanospirillales</taxon>
        <taxon>Oceanospirillaceae</taxon>
        <taxon>Marinobacterium</taxon>
    </lineage>
</organism>
<gene>
    <name evidence="3" type="ORF">H9C73_07965</name>
</gene>
<protein>
    <submittedName>
        <fullName evidence="3">DNA-binding protein</fullName>
    </submittedName>
</protein>
<feature type="domain" description="KfrA N-terminal DNA-binding" evidence="2">
    <location>
        <begin position="8"/>
        <end position="121"/>
    </location>
</feature>
<proteinExistence type="predicted"/>
<dbReference type="Proteomes" id="UP000810171">
    <property type="component" value="Unassembled WGS sequence"/>
</dbReference>
<dbReference type="InterPro" id="IPR021104">
    <property type="entry name" value="KfrA_DNA-bd_N"/>
</dbReference>
<evidence type="ECO:0000313" key="3">
    <source>
        <dbReference type="EMBL" id="MBP0048670.1"/>
    </source>
</evidence>
<keyword evidence="3" id="KW-0238">DNA-binding</keyword>
<sequence length="366" mass="42678">MDQSRKTRFFHAADQMLATGRFPEQESLVQQCPVDDAALAEAWLAEWRQSLSARLGSFTSTPPNALPENVHSAMERLWQLALDEAGERINLVRQAQSLPAEEQVRACDDALRQSRGEREELSKRFAELEQRYEWLSEKFDTLDSENKSLQHALSQERNERKKVEQMHASACQELAQLQKTYEDAKSTFDQRIDQEKRYSLEAIAKAEVDTRHYRNAFEKLKDESGRNEAALTRELSGVQAQLSRRDAKIEKLETQVKSLESELKRSRNEDVQQNKEQTQLSAQLLSERNRIKRYESQLKELEATREALDRKLSEATLEASRREQKLRSQLQALEEQFNKQRSRSQATDKRLAAMEEENRRLKQRNL</sequence>
<evidence type="ECO:0000259" key="2">
    <source>
        <dbReference type="Pfam" id="PF11740"/>
    </source>
</evidence>
<dbReference type="Pfam" id="PF11740">
    <property type="entry name" value="KfrA_N"/>
    <property type="match status" value="1"/>
</dbReference>